<dbReference type="GO" id="GO:0008276">
    <property type="term" value="F:protein methyltransferase activity"/>
    <property type="evidence" value="ECO:0007669"/>
    <property type="project" value="UniProtKB-ARBA"/>
</dbReference>
<dbReference type="GO" id="GO:0008757">
    <property type="term" value="F:S-adenosylmethionine-dependent methyltransferase activity"/>
    <property type="evidence" value="ECO:0007669"/>
    <property type="project" value="UniProtKB-ARBA"/>
</dbReference>
<dbReference type="GO" id="GO:0008270">
    <property type="term" value="F:zinc ion binding"/>
    <property type="evidence" value="ECO:0007669"/>
    <property type="project" value="UniProtKB-KW"/>
</dbReference>
<dbReference type="PROSITE" id="PS50280">
    <property type="entry name" value="SET"/>
    <property type="match status" value="1"/>
</dbReference>
<dbReference type="InterPro" id="IPR001214">
    <property type="entry name" value="SET_dom"/>
</dbReference>
<feature type="domain" description="MYND-type" evidence="6">
    <location>
        <begin position="68"/>
        <end position="108"/>
    </location>
</feature>
<dbReference type="PROSITE" id="PS01360">
    <property type="entry name" value="ZF_MYND_1"/>
    <property type="match status" value="1"/>
</dbReference>
<dbReference type="Proteomes" id="UP001107558">
    <property type="component" value="Chromosome 3"/>
</dbReference>
<dbReference type="Gene3D" id="2.170.270.10">
    <property type="entry name" value="SET domain"/>
    <property type="match status" value="1"/>
</dbReference>
<dbReference type="GO" id="GO:0008170">
    <property type="term" value="F:N-methyltransferase activity"/>
    <property type="evidence" value="ECO:0007669"/>
    <property type="project" value="UniProtKB-ARBA"/>
</dbReference>
<evidence type="ECO:0000256" key="1">
    <source>
        <dbReference type="ARBA" id="ARBA00022723"/>
    </source>
</evidence>
<dbReference type="OrthoDB" id="5945798at2759"/>
<keyword evidence="2 4" id="KW-0863">Zinc-finger</keyword>
<organism evidence="7 8">
    <name type="scientific">Polypedilum vanderplanki</name>
    <name type="common">Sleeping chironomid midge</name>
    <dbReference type="NCBI Taxonomy" id="319348"/>
    <lineage>
        <taxon>Eukaryota</taxon>
        <taxon>Metazoa</taxon>
        <taxon>Ecdysozoa</taxon>
        <taxon>Arthropoda</taxon>
        <taxon>Hexapoda</taxon>
        <taxon>Insecta</taxon>
        <taxon>Pterygota</taxon>
        <taxon>Neoptera</taxon>
        <taxon>Endopterygota</taxon>
        <taxon>Diptera</taxon>
        <taxon>Nematocera</taxon>
        <taxon>Chironomoidea</taxon>
        <taxon>Chironomidae</taxon>
        <taxon>Chironominae</taxon>
        <taxon>Polypedilum</taxon>
        <taxon>Polypedilum</taxon>
    </lineage>
</organism>
<name>A0A9J6BNW0_POLVA</name>
<dbReference type="Gene3D" id="1.10.220.160">
    <property type="match status" value="1"/>
</dbReference>
<dbReference type="SUPFAM" id="SSF144232">
    <property type="entry name" value="HIT/MYND zinc finger-like"/>
    <property type="match status" value="1"/>
</dbReference>
<dbReference type="InterPro" id="IPR046341">
    <property type="entry name" value="SET_dom_sf"/>
</dbReference>
<evidence type="ECO:0000313" key="7">
    <source>
        <dbReference type="EMBL" id="KAG5671094.1"/>
    </source>
</evidence>
<protein>
    <submittedName>
        <fullName evidence="7">Uncharacterized protein</fullName>
    </submittedName>
</protein>
<dbReference type="Pfam" id="PF00856">
    <property type="entry name" value="SET"/>
    <property type="match status" value="1"/>
</dbReference>
<reference evidence="7" key="1">
    <citation type="submission" date="2021-03" db="EMBL/GenBank/DDBJ databases">
        <title>Chromosome level genome of the anhydrobiotic midge Polypedilum vanderplanki.</title>
        <authorList>
            <person name="Yoshida Y."/>
            <person name="Kikawada T."/>
            <person name="Gusev O."/>
        </authorList>
    </citation>
    <scope>NUCLEOTIDE SEQUENCE</scope>
    <source>
        <strain evidence="7">NIAS01</strain>
        <tissue evidence="7">Whole body or cell culture</tissue>
    </source>
</reference>
<feature type="domain" description="SET" evidence="5">
    <location>
        <begin position="14"/>
        <end position="291"/>
    </location>
</feature>
<dbReference type="SUPFAM" id="SSF82199">
    <property type="entry name" value="SET domain"/>
    <property type="match status" value="1"/>
</dbReference>
<accession>A0A9J6BNW0</accession>
<evidence type="ECO:0000256" key="3">
    <source>
        <dbReference type="ARBA" id="ARBA00022833"/>
    </source>
</evidence>
<proteinExistence type="predicted"/>
<keyword evidence="1" id="KW-0479">Metal-binding</keyword>
<keyword evidence="3" id="KW-0862">Zinc</keyword>
<dbReference type="PANTHER" id="PTHR47111">
    <property type="entry name" value="BCDNA.LD29892"/>
    <property type="match status" value="1"/>
</dbReference>
<sequence length="408" mass="48057">MSCRGKFIYPFIVDCLELRHDKKYGRFTITNRDLKAGDILAIEEPFFKFLKVDPEDREYPETNFYNYCVNCLLDNYLDLTPCPECNQTMFCSEKCREDAFNLFHKYECNILNVLPETGNFQMAIRNFFVSLSICNGSITELKELMRKSDERNPTIFDFNLSDKKCMNNSKNYLMSMISLAHQTTVTVKEFGYIFQHHAHLRKLWETEKEFIMKYIERMMQIEILNFHGIKGRSLDAKDPYRRCVGDGSFAFCSLLNHSCCPNVMRIVVDGKMVVIVERPIKAGEQLFDCYIGDSFYFKAKNYRRKELVDYNFLCECLACENEFPDILSGLLDIKDMQTLQMVQKWYRELQDPRKELTIENAKQLALKYSTILNQNYKEDNYPCKEIVLLQLCIVKCFLTAARSYVTFP</sequence>
<evidence type="ECO:0000259" key="5">
    <source>
        <dbReference type="PROSITE" id="PS50280"/>
    </source>
</evidence>
<dbReference type="AlphaFoldDB" id="A0A9J6BNW0"/>
<comment type="caution">
    <text evidence="7">The sequence shown here is derived from an EMBL/GenBank/DDBJ whole genome shotgun (WGS) entry which is preliminary data.</text>
</comment>
<evidence type="ECO:0000256" key="4">
    <source>
        <dbReference type="PROSITE-ProRule" id="PRU00134"/>
    </source>
</evidence>
<dbReference type="PROSITE" id="PS50865">
    <property type="entry name" value="ZF_MYND_2"/>
    <property type="match status" value="1"/>
</dbReference>
<dbReference type="PANTHER" id="PTHR47111:SF1">
    <property type="entry name" value="SET AND MYND DOMAIN-CONTAINING PROTEIN 4"/>
    <property type="match status" value="1"/>
</dbReference>
<dbReference type="EMBL" id="JADBJN010000003">
    <property type="protein sequence ID" value="KAG5671094.1"/>
    <property type="molecule type" value="Genomic_DNA"/>
</dbReference>
<dbReference type="Gene3D" id="6.10.140.2220">
    <property type="match status" value="1"/>
</dbReference>
<evidence type="ECO:0000256" key="2">
    <source>
        <dbReference type="ARBA" id="ARBA00022771"/>
    </source>
</evidence>
<gene>
    <name evidence="7" type="ORF">PVAND_001308</name>
</gene>
<dbReference type="Pfam" id="PF01753">
    <property type="entry name" value="zf-MYND"/>
    <property type="match status" value="1"/>
</dbReference>
<evidence type="ECO:0000313" key="8">
    <source>
        <dbReference type="Proteomes" id="UP001107558"/>
    </source>
</evidence>
<dbReference type="InterPro" id="IPR002893">
    <property type="entry name" value="Znf_MYND"/>
</dbReference>
<keyword evidence="8" id="KW-1185">Reference proteome</keyword>
<evidence type="ECO:0000259" key="6">
    <source>
        <dbReference type="PROSITE" id="PS50865"/>
    </source>
</evidence>